<reference evidence="1 2" key="1">
    <citation type="submission" date="2013-11" db="EMBL/GenBank/DDBJ databases">
        <title>Elucidation of the Photorhabdus temperata genome and generation of transposon mutant library to identify motility mutants.</title>
        <authorList>
            <person name="Hurst S.G.IV."/>
            <person name="Micheals B."/>
            <person name="Abebe-Akele F."/>
            <person name="Rowedder H."/>
            <person name="Bullock H."/>
            <person name="Jackobeck R."/>
            <person name="Janicki E."/>
            <person name="Tisa L.S."/>
        </authorList>
    </citation>
    <scope>NUCLEOTIDE SEQUENCE [LARGE SCALE GENOMIC DNA]</scope>
    <source>
        <strain evidence="1 2">NC19</strain>
    </source>
</reference>
<proteinExistence type="predicted"/>
<gene>
    <name evidence="1" type="ORF">PTE_00835</name>
</gene>
<name>W3VF59_9GAMM</name>
<evidence type="ECO:0000313" key="2">
    <source>
        <dbReference type="Proteomes" id="UP000018957"/>
    </source>
</evidence>
<dbReference type="InterPro" id="IPR009241">
    <property type="entry name" value="HigB-like"/>
</dbReference>
<evidence type="ECO:0008006" key="3">
    <source>
        <dbReference type="Google" id="ProtNLM"/>
    </source>
</evidence>
<protein>
    <recommendedName>
        <fullName evidence="3">Phage derived protein Gp49-like (DUF891)</fullName>
    </recommendedName>
</protein>
<evidence type="ECO:0000313" key="1">
    <source>
        <dbReference type="EMBL" id="ETS33659.1"/>
    </source>
</evidence>
<dbReference type="Pfam" id="PF05973">
    <property type="entry name" value="Gp49"/>
    <property type="match status" value="1"/>
</dbReference>
<dbReference type="EMBL" id="AYSJ01000002">
    <property type="protein sequence ID" value="ETS33659.1"/>
    <property type="molecule type" value="Genomic_DNA"/>
</dbReference>
<dbReference type="Proteomes" id="UP000018957">
    <property type="component" value="Unassembled WGS sequence"/>
</dbReference>
<organism evidence="1 2">
    <name type="scientific">Photorhabdus khanii NC19</name>
    <dbReference type="NCBI Taxonomy" id="1004151"/>
    <lineage>
        <taxon>Bacteria</taxon>
        <taxon>Pseudomonadati</taxon>
        <taxon>Pseudomonadota</taxon>
        <taxon>Gammaproteobacteria</taxon>
        <taxon>Enterobacterales</taxon>
        <taxon>Morganellaceae</taxon>
        <taxon>Photorhabdus</taxon>
    </lineage>
</organism>
<dbReference type="PATRIC" id="fig|1004151.3.peg.895"/>
<comment type="caution">
    <text evidence="1">The sequence shown here is derived from an EMBL/GenBank/DDBJ whole genome shotgun (WGS) entry which is preliminary data.</text>
</comment>
<keyword evidence="2" id="KW-1185">Reference proteome</keyword>
<sequence>MGVLEKFGPNLGRSYVDTLSGSDFSNMKELRVQHAGNPIRAFFAFDPTRRAIILCAGDKTGLNEKRFYKDMIRLADSEYRKHLAKLEK</sequence>
<dbReference type="AlphaFoldDB" id="W3VF59"/>
<accession>W3VF59</accession>